<evidence type="ECO:0000256" key="7">
    <source>
        <dbReference type="ARBA" id="ARBA00022840"/>
    </source>
</evidence>
<dbReference type="SMART" id="SM00220">
    <property type="entry name" value="S_TKc"/>
    <property type="match status" value="1"/>
</dbReference>
<feature type="region of interest" description="Disordered" evidence="12">
    <location>
        <begin position="1103"/>
        <end position="1132"/>
    </location>
</feature>
<dbReference type="STRING" id="283909.R7T6D3"/>
<evidence type="ECO:0000259" key="13">
    <source>
        <dbReference type="PROSITE" id="PS50011"/>
    </source>
</evidence>
<dbReference type="InterPro" id="IPR046873">
    <property type="entry name" value="HisK-N-like"/>
</dbReference>
<evidence type="ECO:0000313" key="15">
    <source>
        <dbReference type="EnsemblMetazoa" id="CapteP95566"/>
    </source>
</evidence>
<evidence type="ECO:0000256" key="3">
    <source>
        <dbReference type="ARBA" id="ARBA00022679"/>
    </source>
</evidence>
<dbReference type="InterPro" id="IPR046872">
    <property type="entry name" value="DRHyd-ASK"/>
</dbReference>
<dbReference type="PANTHER" id="PTHR11584:SF394">
    <property type="entry name" value="APOPTOTIC SIGNAL-REGULATING KINASE 1, ISOFORM C"/>
    <property type="match status" value="1"/>
</dbReference>
<feature type="domain" description="Protein kinase" evidence="13">
    <location>
        <begin position="585"/>
        <end position="843"/>
    </location>
</feature>
<dbReference type="InterPro" id="IPR017441">
    <property type="entry name" value="Protein_kinase_ATP_BS"/>
</dbReference>
<dbReference type="EMBL" id="AMQN01003344">
    <property type="status" value="NOT_ANNOTATED_CDS"/>
    <property type="molecule type" value="Genomic_DNA"/>
</dbReference>
<dbReference type="PROSITE" id="PS50011">
    <property type="entry name" value="PROTEIN_KINASE_DOM"/>
    <property type="match status" value="1"/>
</dbReference>
<dbReference type="Proteomes" id="UP000014760">
    <property type="component" value="Unassembled WGS sequence"/>
</dbReference>
<evidence type="ECO:0000256" key="1">
    <source>
        <dbReference type="ARBA" id="ARBA00001946"/>
    </source>
</evidence>
<dbReference type="Gene3D" id="3.30.200.20">
    <property type="entry name" value="Phosphorylase Kinase, domain 1"/>
    <property type="match status" value="1"/>
</dbReference>
<dbReference type="FunFam" id="3.30.200.20:FF:000067">
    <property type="entry name" value="Mitogen-activated protein kinase kinase kinase 5"/>
    <property type="match status" value="1"/>
</dbReference>
<evidence type="ECO:0000256" key="11">
    <source>
        <dbReference type="SAM" id="Coils"/>
    </source>
</evidence>
<protein>
    <recommendedName>
        <fullName evidence="13">Protein kinase domain-containing protein</fullName>
    </recommendedName>
</protein>
<keyword evidence="16" id="KW-1185">Reference proteome</keyword>
<feature type="region of interest" description="Disordered" evidence="12">
    <location>
        <begin position="849"/>
        <end position="870"/>
    </location>
</feature>
<keyword evidence="2" id="KW-0723">Serine/threonine-protein kinase</keyword>
<dbReference type="GO" id="GO:0004709">
    <property type="term" value="F:MAP kinase kinase kinase activity"/>
    <property type="evidence" value="ECO:0007669"/>
    <property type="project" value="UniProtKB-ARBA"/>
</dbReference>
<accession>R7T6D3</accession>
<evidence type="ECO:0000256" key="8">
    <source>
        <dbReference type="ARBA" id="ARBA00022842"/>
    </source>
</evidence>
<dbReference type="InterPro" id="IPR011009">
    <property type="entry name" value="Kinase-like_dom_sf"/>
</dbReference>
<name>R7T6D3_CAPTE</name>
<keyword evidence="3" id="KW-0808">Transferase</keyword>
<dbReference type="PROSITE" id="PS00107">
    <property type="entry name" value="PROTEIN_KINASE_ATP"/>
    <property type="match status" value="1"/>
</dbReference>
<dbReference type="InterPro" id="IPR008271">
    <property type="entry name" value="Ser/Thr_kinase_AS"/>
</dbReference>
<dbReference type="SUPFAM" id="SSF56112">
    <property type="entry name" value="Protein kinase-like (PK-like)"/>
    <property type="match status" value="1"/>
</dbReference>
<dbReference type="OMA" id="CLAHSKN"/>
<dbReference type="EnsemblMetazoa" id="CapteT95566">
    <property type="protein sequence ID" value="CapteP95566"/>
    <property type="gene ID" value="CapteG95566"/>
</dbReference>
<dbReference type="FunCoup" id="R7T6D3">
    <property type="interactions" value="190"/>
</dbReference>
<keyword evidence="5 10" id="KW-0547">Nucleotide-binding</keyword>
<evidence type="ECO:0000256" key="4">
    <source>
        <dbReference type="ARBA" id="ARBA00022723"/>
    </source>
</evidence>
<dbReference type="FunFam" id="1.10.510.10:FF:000054">
    <property type="entry name" value="Mitogen-activated protein kinase kinase kinase 5"/>
    <property type="match status" value="1"/>
</dbReference>
<dbReference type="CDD" id="cd06624">
    <property type="entry name" value="STKc_ASK"/>
    <property type="match status" value="1"/>
</dbReference>
<dbReference type="Pfam" id="PF19039">
    <property type="entry name" value="ASK_PH"/>
    <property type="match status" value="1"/>
</dbReference>
<evidence type="ECO:0000313" key="14">
    <source>
        <dbReference type="EMBL" id="ELT89015.1"/>
    </source>
</evidence>
<feature type="region of interest" description="Disordered" evidence="12">
    <location>
        <begin position="924"/>
        <end position="944"/>
    </location>
</feature>
<dbReference type="GO" id="GO:0005524">
    <property type="term" value="F:ATP binding"/>
    <property type="evidence" value="ECO:0007669"/>
    <property type="project" value="UniProtKB-UniRule"/>
</dbReference>
<dbReference type="AlphaFoldDB" id="R7T6D3"/>
<evidence type="ECO:0000256" key="6">
    <source>
        <dbReference type="ARBA" id="ARBA00022777"/>
    </source>
</evidence>
<reference evidence="14 16" key="2">
    <citation type="journal article" date="2013" name="Nature">
        <title>Insights into bilaterian evolution from three spiralian genomes.</title>
        <authorList>
            <person name="Simakov O."/>
            <person name="Marletaz F."/>
            <person name="Cho S.J."/>
            <person name="Edsinger-Gonzales E."/>
            <person name="Havlak P."/>
            <person name="Hellsten U."/>
            <person name="Kuo D.H."/>
            <person name="Larsson T."/>
            <person name="Lv J."/>
            <person name="Arendt D."/>
            <person name="Savage R."/>
            <person name="Osoegawa K."/>
            <person name="de Jong P."/>
            <person name="Grimwood J."/>
            <person name="Chapman J.A."/>
            <person name="Shapiro H."/>
            <person name="Aerts A."/>
            <person name="Otillar R.P."/>
            <person name="Terry A.Y."/>
            <person name="Boore J.L."/>
            <person name="Grigoriev I.V."/>
            <person name="Lindberg D.R."/>
            <person name="Seaver E.C."/>
            <person name="Weisblat D.A."/>
            <person name="Putnam N.H."/>
            <person name="Rokhsar D.S."/>
        </authorList>
    </citation>
    <scope>NUCLEOTIDE SEQUENCE</scope>
    <source>
        <strain evidence="14 16">I ESC-2004</strain>
    </source>
</reference>
<organism evidence="14">
    <name type="scientific">Capitella teleta</name>
    <name type="common">Polychaete worm</name>
    <dbReference type="NCBI Taxonomy" id="283909"/>
    <lineage>
        <taxon>Eukaryota</taxon>
        <taxon>Metazoa</taxon>
        <taxon>Spiralia</taxon>
        <taxon>Lophotrochozoa</taxon>
        <taxon>Annelida</taxon>
        <taxon>Polychaeta</taxon>
        <taxon>Sedentaria</taxon>
        <taxon>Scolecida</taxon>
        <taxon>Capitellidae</taxon>
        <taxon>Capitella</taxon>
    </lineage>
</organism>
<dbReference type="InterPro" id="IPR000719">
    <property type="entry name" value="Prot_kinase_dom"/>
</dbReference>
<dbReference type="GO" id="GO:0046872">
    <property type="term" value="F:metal ion binding"/>
    <property type="evidence" value="ECO:0007669"/>
    <property type="project" value="UniProtKB-KW"/>
</dbReference>
<dbReference type="Pfam" id="PF00069">
    <property type="entry name" value="Pkinase"/>
    <property type="match status" value="1"/>
</dbReference>
<gene>
    <name evidence="14" type="ORF">CAPTEDRAFT_95566</name>
</gene>
<dbReference type="Pfam" id="PF20302">
    <property type="entry name" value="HisK-N-like"/>
    <property type="match status" value="1"/>
</dbReference>
<dbReference type="EMBL" id="KB311578">
    <property type="protein sequence ID" value="ELT89015.1"/>
    <property type="molecule type" value="Genomic_DNA"/>
</dbReference>
<keyword evidence="4" id="KW-0479">Metal-binding</keyword>
<dbReference type="InterPro" id="IPR025136">
    <property type="entry name" value="MAP3K_TRAF-bd"/>
</dbReference>
<evidence type="ECO:0000256" key="12">
    <source>
        <dbReference type="SAM" id="MobiDB-lite"/>
    </source>
</evidence>
<keyword evidence="6" id="KW-0418">Kinase</keyword>
<dbReference type="Pfam" id="PF20309">
    <property type="entry name" value="DRHyd-ASK"/>
    <property type="match status" value="1"/>
</dbReference>
<dbReference type="PANTHER" id="PTHR11584">
    <property type="entry name" value="SERINE/THREONINE PROTEIN KINASE"/>
    <property type="match status" value="1"/>
</dbReference>
<reference evidence="15" key="3">
    <citation type="submission" date="2015-06" db="UniProtKB">
        <authorList>
            <consortium name="EnsemblMetazoa"/>
        </authorList>
    </citation>
    <scope>IDENTIFICATION</scope>
</reference>
<dbReference type="Gene3D" id="1.10.510.10">
    <property type="entry name" value="Transferase(Phosphotransferase) domain 1"/>
    <property type="match status" value="1"/>
</dbReference>
<keyword evidence="8" id="KW-0460">Magnesium</keyword>
<comment type="cofactor">
    <cofactor evidence="1">
        <name>Mg(2+)</name>
        <dbReference type="ChEBI" id="CHEBI:18420"/>
    </cofactor>
</comment>
<sequence length="1157" mass="131010">MQVVCVLSLTGSNSKDQKGSGAADIEVRKKAYEELKKVCGCLKTELTHIQFEKLDFGETEVLDRFYNADVAVVDLSVPVQQSALFYHIGVRESMGMPETVILLHDTDPEFTLSVKLSCGETDFLPYCTDSDGKIVVVEVPGLNDSCSKGADKPFPLVSKLKHILKKVQTISRTHLKEKFLSDLRKAREQHKGPDLALILTQLRNRMDDPQLLSTDVVLNMMISYRDVQDYDAMVSLVEDVEAIPNNKMAQSAAIQQLYAFALNRRNKKGDRDKALTVMHRIVESSETQVPDMLCLCGRIYKDKFIESQYEDKEALENAIHWYQKGFDVQPNEYAGINLATLLVISGKRFSTSSTLRGIGLTLNNLIGRKGSLKSLKDYWDVATFFEISVLAEDYGKAVQAAECMSQLEPPNWYLKSTLDNIKLINLFRKEETGATNSRDTELFDFWLDFFSESIKTDITDVRFPVLILEPNKVYMPSNVQVNEEEDDSSLRIWHVAPDPKCKLFHEWYFKAASIKSVSQYRRNARGIFLYVHENSDDFHIFFPSEAHKQKFYDKVIEMIENQENAVVDLETDVQQLQIRYEYDEKKNRIVLGRGTYGVVYAARDLNTQVRVAVKEVPEKLSDEVQPLHEEIALHSRMSHKNIVKYLGSVSEDGMFKIFMEQVPGGSLSCLLRSKWGPLMNNETTIAYYTRQILKGLKYLHDNQIVHRDIKGDNVLVNTYSGVLKISDFGTSKRLGGINPCAGTFAGTIQYMAPEVIDKGIRGYGPQADIWSLGCTMIEMATGKPPFIELGSPEAAMFKVGFYKMHPEIPASMSDLAKDFLLRCFTPSPDERASAQELLDHPFLLDAPKKKRQKGLKPDGRSPLGHEYNRSISGEPSSLSSFALFFSSMTSFPSSVLHLCSLAIFSVCADLFLLSFSDSYGSGSFGSGPASPTPSPTPDTADIPSEMTASKDGFYMLRKDSERRSTLVKVLTEDQDQICECWYQKILRDTNIQHHREHLFKMMHGLRECIRDPENNQQLHYAIDGFREEMEFDMAALNELQLAVYVFHEAVSDILRQNHMSHIQPHWMFAVDNLLRGAVQAAITIVSPELGANIAGDPALPAVVPEQQEEESTSGVSTFDSSHRPQETSRYDRIDNRELYGQLRELEDENRKYVIKFH</sequence>
<feature type="compositionally biased region" description="Basic and acidic residues" evidence="12">
    <location>
        <begin position="1120"/>
        <end position="1132"/>
    </location>
</feature>
<proteinExistence type="predicted"/>
<evidence type="ECO:0000256" key="9">
    <source>
        <dbReference type="ARBA" id="ARBA00023054"/>
    </source>
</evidence>
<reference evidence="16" key="1">
    <citation type="submission" date="2012-12" db="EMBL/GenBank/DDBJ databases">
        <authorList>
            <person name="Hellsten U."/>
            <person name="Grimwood J."/>
            <person name="Chapman J.A."/>
            <person name="Shapiro H."/>
            <person name="Aerts A."/>
            <person name="Otillar R.P."/>
            <person name="Terry A.Y."/>
            <person name="Boore J.L."/>
            <person name="Simakov O."/>
            <person name="Marletaz F."/>
            <person name="Cho S.-J."/>
            <person name="Edsinger-Gonzales E."/>
            <person name="Havlak P."/>
            <person name="Kuo D.-H."/>
            <person name="Larsson T."/>
            <person name="Lv J."/>
            <person name="Arendt D."/>
            <person name="Savage R."/>
            <person name="Osoegawa K."/>
            <person name="de Jong P."/>
            <person name="Lindberg D.R."/>
            <person name="Seaver E.C."/>
            <person name="Weisblat D.A."/>
            <person name="Putnam N.H."/>
            <person name="Grigoriev I.V."/>
            <person name="Rokhsar D.S."/>
        </authorList>
    </citation>
    <scope>NUCLEOTIDE SEQUENCE</scope>
    <source>
        <strain evidence="16">I ESC-2004</strain>
    </source>
</reference>
<keyword evidence="9 11" id="KW-0175">Coiled coil</keyword>
<dbReference type="OrthoDB" id="275301at2759"/>
<feature type="coiled-coil region" evidence="11">
    <location>
        <begin position="552"/>
        <end position="579"/>
    </location>
</feature>
<evidence type="ECO:0000256" key="2">
    <source>
        <dbReference type="ARBA" id="ARBA00022527"/>
    </source>
</evidence>
<evidence type="ECO:0000256" key="10">
    <source>
        <dbReference type="PROSITE-ProRule" id="PRU10141"/>
    </source>
</evidence>
<dbReference type="HOGENOM" id="CLU_003687_1_1_1"/>
<dbReference type="Pfam" id="PF13281">
    <property type="entry name" value="MAP3K_TRAF_bd"/>
    <property type="match status" value="1"/>
</dbReference>
<dbReference type="PROSITE" id="PS00108">
    <property type="entry name" value="PROTEIN_KINASE_ST"/>
    <property type="match status" value="1"/>
</dbReference>
<keyword evidence="7 10" id="KW-0067">ATP-binding</keyword>
<dbReference type="InterPro" id="IPR043969">
    <property type="entry name" value="MAP3K_PH"/>
</dbReference>
<feature type="binding site" evidence="10">
    <location>
        <position position="614"/>
    </location>
    <ligand>
        <name>ATP</name>
        <dbReference type="ChEBI" id="CHEBI:30616"/>
    </ligand>
</feature>
<evidence type="ECO:0000256" key="5">
    <source>
        <dbReference type="ARBA" id="ARBA00022741"/>
    </source>
</evidence>
<evidence type="ECO:0000313" key="16">
    <source>
        <dbReference type="Proteomes" id="UP000014760"/>
    </source>
</evidence>